<protein>
    <submittedName>
        <fullName evidence="2">Uncharacterized protein</fullName>
    </submittedName>
</protein>
<comment type="caution">
    <text evidence="2">The sequence shown here is derived from an EMBL/GenBank/DDBJ whole genome shotgun (WGS) entry which is preliminary data.</text>
</comment>
<dbReference type="EMBL" id="NAEP01000031">
    <property type="protein sequence ID" value="PDQ35611.1"/>
    <property type="molecule type" value="Genomic_DNA"/>
</dbReference>
<feature type="chain" id="PRO_5018078713" evidence="1">
    <location>
        <begin position="30"/>
        <end position="229"/>
    </location>
</feature>
<gene>
    <name evidence="2" type="ORF">B5766_05210</name>
</gene>
<feature type="signal peptide" evidence="1">
    <location>
        <begin position="1"/>
        <end position="29"/>
    </location>
</feature>
<dbReference type="Proteomes" id="UP000219994">
    <property type="component" value="Unassembled WGS sequence"/>
</dbReference>
<evidence type="ECO:0000313" key="2">
    <source>
        <dbReference type="EMBL" id="PDQ35611.1"/>
    </source>
</evidence>
<name>A0A2A6FSN0_9MICO</name>
<organism evidence="2 3">
    <name type="scientific">Candidatus Lumbricidiphila eiseniae</name>
    <dbReference type="NCBI Taxonomy" id="1969409"/>
    <lineage>
        <taxon>Bacteria</taxon>
        <taxon>Bacillati</taxon>
        <taxon>Actinomycetota</taxon>
        <taxon>Actinomycetes</taxon>
        <taxon>Micrococcales</taxon>
        <taxon>Microbacteriaceae</taxon>
        <taxon>Candidatus Lumbricidiphila</taxon>
    </lineage>
</organism>
<sequence>MRVNLAGKAIVASALTLAFVGALAVSARADETVIPSDVLASLNAGFDELSVAPEVREGLLEAYAKGKAWDNSSGSEPVTTKNYRVGITEFTRKVYADGSVSLTSVEVPLQATTGRIGKRSAPGGCTYGLNAGIATWSNCKVEKNNGVLTMWYRAGYWRGPGVYGTSITNTWDWDIQAAGVACSKDYLGNPTSQKSRLRAYCTLLAGIGSAYPYLDLDVTATTASVNANW</sequence>
<proteinExistence type="predicted"/>
<accession>A0A2A6FSN0</accession>
<dbReference type="AlphaFoldDB" id="A0A2A6FSN0"/>
<evidence type="ECO:0000256" key="1">
    <source>
        <dbReference type="SAM" id="SignalP"/>
    </source>
</evidence>
<evidence type="ECO:0000313" key="3">
    <source>
        <dbReference type="Proteomes" id="UP000219994"/>
    </source>
</evidence>
<reference evidence="3" key="1">
    <citation type="submission" date="2017-03" db="EMBL/GenBank/DDBJ databases">
        <authorList>
            <person name="Lund M.B."/>
        </authorList>
    </citation>
    <scope>NUCLEOTIDE SEQUENCE [LARGE SCALE GENOMIC DNA]</scope>
</reference>
<keyword evidence="1" id="KW-0732">Signal</keyword>